<feature type="compositionally biased region" description="Basic and acidic residues" evidence="1">
    <location>
        <begin position="734"/>
        <end position="743"/>
    </location>
</feature>
<dbReference type="AlphaFoldDB" id="K3WSZ5"/>
<dbReference type="VEuPathDB" id="FungiDB:PYU1_G008073"/>
<dbReference type="HOGENOM" id="CLU_374139_0_0_1"/>
<feature type="region of interest" description="Disordered" evidence="1">
    <location>
        <begin position="61"/>
        <end position="141"/>
    </location>
</feature>
<feature type="compositionally biased region" description="Acidic residues" evidence="1">
    <location>
        <begin position="712"/>
        <end position="725"/>
    </location>
</feature>
<dbReference type="EnsemblProtists" id="PYU1_T008089">
    <property type="protein sequence ID" value="PYU1_T008089"/>
    <property type="gene ID" value="PYU1_G008073"/>
</dbReference>
<feature type="compositionally biased region" description="Polar residues" evidence="1">
    <location>
        <begin position="601"/>
        <end position="612"/>
    </location>
</feature>
<evidence type="ECO:0000313" key="3">
    <source>
        <dbReference type="Proteomes" id="UP000019132"/>
    </source>
</evidence>
<feature type="compositionally biased region" description="Low complexity" evidence="1">
    <location>
        <begin position="20"/>
        <end position="29"/>
    </location>
</feature>
<organism evidence="2 3">
    <name type="scientific">Globisporangium ultimum (strain ATCC 200006 / CBS 805.95 / DAOM BR144)</name>
    <name type="common">Pythium ultimum</name>
    <dbReference type="NCBI Taxonomy" id="431595"/>
    <lineage>
        <taxon>Eukaryota</taxon>
        <taxon>Sar</taxon>
        <taxon>Stramenopiles</taxon>
        <taxon>Oomycota</taxon>
        <taxon>Peronosporomycetes</taxon>
        <taxon>Pythiales</taxon>
        <taxon>Pythiaceae</taxon>
        <taxon>Globisporangium</taxon>
    </lineage>
</organism>
<dbReference type="EMBL" id="GL376619">
    <property type="status" value="NOT_ANNOTATED_CDS"/>
    <property type="molecule type" value="Genomic_DNA"/>
</dbReference>
<feature type="region of interest" description="Disordered" evidence="1">
    <location>
        <begin position="686"/>
        <end position="743"/>
    </location>
</feature>
<dbReference type="Proteomes" id="UP000019132">
    <property type="component" value="Unassembled WGS sequence"/>
</dbReference>
<dbReference type="eggNOG" id="ENOG502REQU">
    <property type="taxonomic scope" value="Eukaryota"/>
</dbReference>
<feature type="compositionally biased region" description="Low complexity" evidence="1">
    <location>
        <begin position="66"/>
        <end position="82"/>
    </location>
</feature>
<feature type="region of interest" description="Disordered" evidence="1">
    <location>
        <begin position="502"/>
        <end position="534"/>
    </location>
</feature>
<proteinExistence type="predicted"/>
<feature type="compositionally biased region" description="Low complexity" evidence="1">
    <location>
        <begin position="102"/>
        <end position="111"/>
    </location>
</feature>
<reference evidence="2" key="3">
    <citation type="submission" date="2015-02" db="UniProtKB">
        <authorList>
            <consortium name="EnsemblProtists"/>
        </authorList>
    </citation>
    <scope>IDENTIFICATION</scope>
    <source>
        <strain evidence="2">DAOM BR144</strain>
    </source>
</reference>
<accession>K3WSZ5</accession>
<keyword evidence="3" id="KW-1185">Reference proteome</keyword>
<feature type="compositionally biased region" description="Low complexity" evidence="1">
    <location>
        <begin position="503"/>
        <end position="532"/>
    </location>
</feature>
<dbReference type="InParanoid" id="K3WSZ5"/>
<feature type="region of interest" description="Disordered" evidence="1">
    <location>
        <begin position="345"/>
        <end position="410"/>
    </location>
</feature>
<name>K3WSZ5_GLOUD</name>
<feature type="region of interest" description="Disordered" evidence="1">
    <location>
        <begin position="429"/>
        <end position="482"/>
    </location>
</feature>
<reference evidence="3" key="1">
    <citation type="journal article" date="2010" name="Genome Biol.">
        <title>Genome sequence of the necrotrophic plant pathogen Pythium ultimum reveals original pathogenicity mechanisms and effector repertoire.</title>
        <authorList>
            <person name="Levesque C.A."/>
            <person name="Brouwer H."/>
            <person name="Cano L."/>
            <person name="Hamilton J.P."/>
            <person name="Holt C."/>
            <person name="Huitema E."/>
            <person name="Raffaele S."/>
            <person name="Robideau G.P."/>
            <person name="Thines M."/>
            <person name="Win J."/>
            <person name="Zerillo M.M."/>
            <person name="Beakes G.W."/>
            <person name="Boore J.L."/>
            <person name="Busam D."/>
            <person name="Dumas B."/>
            <person name="Ferriera S."/>
            <person name="Fuerstenberg S.I."/>
            <person name="Gachon C.M."/>
            <person name="Gaulin E."/>
            <person name="Govers F."/>
            <person name="Grenville-Briggs L."/>
            <person name="Horner N."/>
            <person name="Hostetler J."/>
            <person name="Jiang R.H."/>
            <person name="Johnson J."/>
            <person name="Krajaejun T."/>
            <person name="Lin H."/>
            <person name="Meijer H.J."/>
            <person name="Moore B."/>
            <person name="Morris P."/>
            <person name="Phuntmart V."/>
            <person name="Puiu D."/>
            <person name="Shetty J."/>
            <person name="Stajich J.E."/>
            <person name="Tripathy S."/>
            <person name="Wawra S."/>
            <person name="van West P."/>
            <person name="Whitty B.R."/>
            <person name="Coutinho P.M."/>
            <person name="Henrissat B."/>
            <person name="Martin F."/>
            <person name="Thomas P.D."/>
            <person name="Tyler B.M."/>
            <person name="De Vries R.P."/>
            <person name="Kamoun S."/>
            <person name="Yandell M."/>
            <person name="Tisserat N."/>
            <person name="Buell C.R."/>
        </authorList>
    </citation>
    <scope>NUCLEOTIDE SEQUENCE</scope>
    <source>
        <strain evidence="3">DAOM:BR144</strain>
    </source>
</reference>
<feature type="region of interest" description="Disordered" evidence="1">
    <location>
        <begin position="1"/>
        <end position="29"/>
    </location>
</feature>
<sequence>MRSDDERSRRRSRTPPPSSPTRRPLTAATTTIGKYIARFRNEQPLPREARAELNKDEFWWKHRPSSPHSTTSSAAAQAPSLTVKTRARQSHRHALDETMLASPSSVSSSRTSRSRHSSRSSSLPRGSADAHGDGSIPTGSALLSASGEVELLMLSSVSSSSFLPSDIERPSRPSSADISQHVLQDRRELEAIDFSSFRGNDSVMELHLSIEEEEHKDEEDDGGEQTLEDPELVIERVRKRLGFRRSKDLVSLSLGTNEDESMFLGSPSPQPWWQRMMRVDDSFHPASCSDDDIMTNGVIPQNTVTNIKSLESALSGWDSEHNLALTPERSDTARLDSYEDLGHERVESLLSPVTTKGVPMPTSQDETSNRVDPHTNGGADATSSVVLEPTVGGSPAPNQQDFQSQASDVHASEAVESVFSSIDQQLENKPYDVTMEKTSPRLDIDGSDDRAVNNDHQPSPVEEPVEPALHDDDHAPSSIMANSPLCRVENAVATTVLPPLTESPLRASASTSVSSPFSSSSSLSRPGSYSSTTAETAKTLDGLVSLVVQSWSSDLFHPNNDDDEDNGSSKNSSTSDGDGRGASGTRSSSCDKTQVAHDDNALSTQQQSSSMEIYSDPVHVETQMKESNEDHANDTQNMDSQRGALPIANLDQVSMSEPAAITAPSPLSSCGPSDTARLNSAIASIGAGDAERNTCTGKWTPYDQRSEADASKDDEDESDLFEEDEMRYSNSSNQEKKKVNDYE</sequence>
<feature type="compositionally biased region" description="Polar residues" evidence="1">
    <location>
        <begin position="396"/>
        <end position="407"/>
    </location>
</feature>
<feature type="compositionally biased region" description="Basic and acidic residues" evidence="1">
    <location>
        <begin position="618"/>
        <end position="633"/>
    </location>
</feature>
<evidence type="ECO:0000256" key="1">
    <source>
        <dbReference type="SAM" id="MobiDB-lite"/>
    </source>
</evidence>
<evidence type="ECO:0000313" key="2">
    <source>
        <dbReference type="EnsemblProtists" id="PYU1_T008089"/>
    </source>
</evidence>
<feature type="compositionally biased region" description="Polar residues" evidence="1">
    <location>
        <begin position="665"/>
        <end position="674"/>
    </location>
</feature>
<feature type="region of interest" description="Disordered" evidence="1">
    <location>
        <begin position="554"/>
        <end position="645"/>
    </location>
</feature>
<feature type="compositionally biased region" description="Basic and acidic residues" evidence="1">
    <location>
        <begin position="434"/>
        <end position="453"/>
    </location>
</feature>
<feature type="region of interest" description="Disordered" evidence="1">
    <location>
        <begin position="655"/>
        <end position="674"/>
    </location>
</feature>
<reference evidence="3" key="2">
    <citation type="submission" date="2010-04" db="EMBL/GenBank/DDBJ databases">
        <authorList>
            <person name="Buell R."/>
            <person name="Hamilton J."/>
            <person name="Hostetler J."/>
        </authorList>
    </citation>
    <scope>NUCLEOTIDE SEQUENCE [LARGE SCALE GENOMIC DNA]</scope>
    <source>
        <strain evidence="3">DAOM:BR144</strain>
    </source>
</reference>
<protein>
    <submittedName>
        <fullName evidence="2">Uncharacterized protein</fullName>
    </submittedName>
</protein>